<reference evidence="1 2" key="1">
    <citation type="submission" date="2018-03" db="EMBL/GenBank/DDBJ databases">
        <title>Cross-interface Injection: A General Nanoliter Liquid Handling Method Applied to Single Cells Genome Amplification Automated Nanoliter Liquid Handling Applied to Single Cell Multiple Displacement Amplification.</title>
        <authorList>
            <person name="Yun J."/>
            <person name="Xu P."/>
            <person name="Xu J."/>
            <person name="Dai X."/>
            <person name="Wang Y."/>
            <person name="Zheng X."/>
            <person name="Cao C."/>
            <person name="Yi Q."/>
            <person name="Zhu Y."/>
            <person name="Wang L."/>
            <person name="Dong Z."/>
            <person name="Huang Y."/>
            <person name="Huang L."/>
            <person name="Du W."/>
        </authorList>
    </citation>
    <scope>NUCLEOTIDE SEQUENCE [LARGE SCALE GENOMIC DNA]</scope>
    <source>
        <strain evidence="1 2">A9-4</strain>
    </source>
</reference>
<dbReference type="EMBL" id="PYVG01000031">
    <property type="protein sequence ID" value="PTB88843.1"/>
    <property type="molecule type" value="Genomic_DNA"/>
</dbReference>
<feature type="non-terminal residue" evidence="1">
    <location>
        <position position="1"/>
    </location>
</feature>
<accession>A0A6N4DFK1</accession>
<dbReference type="Proteomes" id="UP000241514">
    <property type="component" value="Unassembled WGS sequence"/>
</dbReference>
<protein>
    <submittedName>
        <fullName evidence="1">Uncharacterized protein</fullName>
    </submittedName>
</protein>
<name>A0A6N4DFK1_9GAMM</name>
<evidence type="ECO:0000313" key="2">
    <source>
        <dbReference type="Proteomes" id="UP000241514"/>
    </source>
</evidence>
<comment type="caution">
    <text evidence="1">The sequence shown here is derived from an EMBL/GenBank/DDBJ whole genome shotgun (WGS) entry which is preliminary data.</text>
</comment>
<evidence type="ECO:0000313" key="1">
    <source>
        <dbReference type="EMBL" id="PTB88843.1"/>
    </source>
</evidence>
<dbReference type="AlphaFoldDB" id="A0A6N4DFK1"/>
<proteinExistence type="predicted"/>
<gene>
    <name evidence="1" type="ORF">C9928_05430</name>
</gene>
<organism evidence="1 2">
    <name type="scientific">Pseudidiomarina aestuarii</name>
    <dbReference type="NCBI Taxonomy" id="624146"/>
    <lineage>
        <taxon>Bacteria</taxon>
        <taxon>Pseudomonadati</taxon>
        <taxon>Pseudomonadota</taxon>
        <taxon>Gammaproteobacteria</taxon>
        <taxon>Alteromonadales</taxon>
        <taxon>Idiomarinaceae</taxon>
        <taxon>Pseudidiomarina</taxon>
    </lineage>
</organism>
<sequence length="343" mass="38433">SGFFCGDTTCNDDNSIEVWAREHILRSEKLPNYSFDLRAGFVDEDSVDQIGIAIAIANESVAIEELSIDGKPSYLTNYVISGSSLFFDIASSKLIFSVPLITRYTTVYQSLPDTDTQRNVFKNLLQNKTLGINFFDQMSLRLSEVDFQAKPTAYLQITNASFSGDSKAKLSSDINLAGTERYLATYFENVFVKETGYALIPNSVGHAIGNKIATRIPSGDLTIELPEPGYTMEFSVAKLLFQRKPGRGTDSFCWGARIEWRLYELVFGEKMIGTSDLKNVNCAVIGHDSVLSHDSEYIKLIMGILEQYAKQFKKQEADWINRHAEDPRQTRAALSKLNDIFAQ</sequence>